<organism evidence="2 3">
    <name type="scientific">Chitinophaga pinensis (strain ATCC 43595 / DSM 2588 / LMG 13176 / NBRC 15968 / NCIMB 11800 / UQM 2034)</name>
    <dbReference type="NCBI Taxonomy" id="485918"/>
    <lineage>
        <taxon>Bacteria</taxon>
        <taxon>Pseudomonadati</taxon>
        <taxon>Bacteroidota</taxon>
        <taxon>Chitinophagia</taxon>
        <taxon>Chitinophagales</taxon>
        <taxon>Chitinophagaceae</taxon>
        <taxon>Chitinophaga</taxon>
    </lineage>
</organism>
<evidence type="ECO:0000256" key="1">
    <source>
        <dbReference type="SAM" id="MobiDB-lite"/>
    </source>
</evidence>
<proteinExistence type="predicted"/>
<reference evidence="3" key="1">
    <citation type="submission" date="2009-08" db="EMBL/GenBank/DDBJ databases">
        <title>The complete genome of Chitinophaga pinensis DSM 2588.</title>
        <authorList>
            <consortium name="US DOE Joint Genome Institute (JGI-PGF)"/>
            <person name="Lucas S."/>
            <person name="Copeland A."/>
            <person name="Lapidus A."/>
            <person name="Glavina del Rio T."/>
            <person name="Dalin E."/>
            <person name="Tice H."/>
            <person name="Bruce D."/>
            <person name="Goodwin L."/>
            <person name="Pitluck S."/>
            <person name="Kyrpides N."/>
            <person name="Mavromatis K."/>
            <person name="Ivanova N."/>
            <person name="Mikhailova N."/>
            <person name="Sims D."/>
            <person name="Meinche L."/>
            <person name="Brettin T."/>
            <person name="Detter J.C."/>
            <person name="Han C."/>
            <person name="Larimer F."/>
            <person name="Land M."/>
            <person name="Hauser L."/>
            <person name="Markowitz V."/>
            <person name="Cheng J.-F."/>
            <person name="Hugenholtz P."/>
            <person name="Woyke T."/>
            <person name="Wu D."/>
            <person name="Spring S."/>
            <person name="Klenk H.-P."/>
            <person name="Eisen J.A."/>
        </authorList>
    </citation>
    <scope>NUCLEOTIDE SEQUENCE [LARGE SCALE GENOMIC DNA]</scope>
    <source>
        <strain evidence="3">ATCC 43595 / DSM 2588 / LMG 13176 / NBRC 15968 / NCIMB 11800 / UQM 2034</strain>
    </source>
</reference>
<feature type="region of interest" description="Disordered" evidence="1">
    <location>
        <begin position="1"/>
        <end position="40"/>
    </location>
</feature>
<evidence type="ECO:0000313" key="3">
    <source>
        <dbReference type="Proteomes" id="UP000002215"/>
    </source>
</evidence>
<sequence length="40" mass="4547">MNDNGWVEHISPGDGMKNDYAEESRDMVRPTGMRKTPPLN</sequence>
<dbReference type="AlphaFoldDB" id="A0A979G8D1"/>
<gene>
    <name evidence="2" type="ordered locus">Cpin_5358</name>
</gene>
<accession>A0A979G8D1</accession>
<evidence type="ECO:0000313" key="2">
    <source>
        <dbReference type="EMBL" id="ACU62789.1"/>
    </source>
</evidence>
<protein>
    <submittedName>
        <fullName evidence="2">Uncharacterized protein</fullName>
    </submittedName>
</protein>
<name>A0A979G8D1_CHIPD</name>
<reference evidence="2 3" key="2">
    <citation type="journal article" date="2010" name="Stand. Genomic Sci.">
        <title>Complete genome sequence of Chitinophaga pinensis type strain (UQM 2034).</title>
        <authorList>
            <person name="Glavina Del Rio T."/>
            <person name="Abt B."/>
            <person name="Spring S."/>
            <person name="Lapidus A."/>
            <person name="Nolan M."/>
            <person name="Tice H."/>
            <person name="Copeland A."/>
            <person name="Cheng J.F."/>
            <person name="Chen F."/>
            <person name="Bruce D."/>
            <person name="Goodwin L."/>
            <person name="Pitluck S."/>
            <person name="Ivanova N."/>
            <person name="Mavromatis K."/>
            <person name="Mikhailova N."/>
            <person name="Pati A."/>
            <person name="Chen A."/>
            <person name="Palaniappan K."/>
            <person name="Land M."/>
            <person name="Hauser L."/>
            <person name="Chang Y.J."/>
            <person name="Jeffries C.D."/>
            <person name="Chain P."/>
            <person name="Saunders E."/>
            <person name="Detter J.C."/>
            <person name="Brettin T."/>
            <person name="Rohde M."/>
            <person name="Goker M."/>
            <person name="Bristow J."/>
            <person name="Eisen J.A."/>
            <person name="Markowitz V."/>
            <person name="Hugenholtz P."/>
            <person name="Kyrpides N.C."/>
            <person name="Klenk H.P."/>
            <person name="Lucas S."/>
        </authorList>
    </citation>
    <scope>NUCLEOTIDE SEQUENCE [LARGE SCALE GENOMIC DNA]</scope>
    <source>
        <strain evidence="3">ATCC 43595 / DSM 2588 / LMG 13176 / NBRC 15968 / NCIMB 11800 / UQM 2034</strain>
    </source>
</reference>
<dbReference type="Proteomes" id="UP000002215">
    <property type="component" value="Chromosome"/>
</dbReference>
<feature type="compositionally biased region" description="Basic and acidic residues" evidence="1">
    <location>
        <begin position="16"/>
        <end position="28"/>
    </location>
</feature>
<dbReference type="KEGG" id="cpi:Cpin_5358"/>
<dbReference type="EMBL" id="CP001699">
    <property type="protein sequence ID" value="ACU62789.1"/>
    <property type="molecule type" value="Genomic_DNA"/>
</dbReference>